<dbReference type="EMBL" id="JAHRIQ010025801">
    <property type="protein sequence ID" value="MEQ2229856.1"/>
    <property type="molecule type" value="Genomic_DNA"/>
</dbReference>
<evidence type="ECO:0000256" key="1">
    <source>
        <dbReference type="SAM" id="MobiDB-lite"/>
    </source>
</evidence>
<keyword evidence="3" id="KW-1185">Reference proteome</keyword>
<dbReference type="PANTHER" id="PTHR12751">
    <property type="entry name" value="PHOSPHATASE AND ACTIN REGULATOR PHACTR"/>
    <property type="match status" value="1"/>
</dbReference>
<feature type="compositionally biased region" description="Basic residues" evidence="1">
    <location>
        <begin position="35"/>
        <end position="45"/>
    </location>
</feature>
<accession>A0ABV0TBR4</accession>
<organism evidence="2 3">
    <name type="scientific">Ilyodon furcidens</name>
    <name type="common">goldbreast splitfin</name>
    <dbReference type="NCBI Taxonomy" id="33524"/>
    <lineage>
        <taxon>Eukaryota</taxon>
        <taxon>Metazoa</taxon>
        <taxon>Chordata</taxon>
        <taxon>Craniata</taxon>
        <taxon>Vertebrata</taxon>
        <taxon>Euteleostomi</taxon>
        <taxon>Actinopterygii</taxon>
        <taxon>Neopterygii</taxon>
        <taxon>Teleostei</taxon>
        <taxon>Neoteleostei</taxon>
        <taxon>Acanthomorphata</taxon>
        <taxon>Ovalentaria</taxon>
        <taxon>Atherinomorphae</taxon>
        <taxon>Cyprinodontiformes</taxon>
        <taxon>Goodeidae</taxon>
        <taxon>Ilyodon</taxon>
    </lineage>
</organism>
<proteinExistence type="predicted"/>
<evidence type="ECO:0008006" key="4">
    <source>
        <dbReference type="Google" id="ProtNLM"/>
    </source>
</evidence>
<name>A0ABV0TBR4_9TELE</name>
<reference evidence="2 3" key="1">
    <citation type="submission" date="2021-06" db="EMBL/GenBank/DDBJ databases">
        <authorList>
            <person name="Palmer J.M."/>
        </authorList>
    </citation>
    <scope>NUCLEOTIDE SEQUENCE [LARGE SCALE GENOMIC DNA]</scope>
    <source>
        <strain evidence="3">if_2019</strain>
        <tissue evidence="2">Muscle</tissue>
    </source>
</reference>
<comment type="caution">
    <text evidence="2">The sequence shown here is derived from an EMBL/GenBank/DDBJ whole genome shotgun (WGS) entry which is preliminary data.</text>
</comment>
<sequence length="232" mass="25491">MDQQRALHSGCLVSGVRTPPIRRNSKLASLGRIFKPWKWRKKKSEKPKPPGAEKKAAVRQKRDELVRRSPREMETDSDLACGGNGEDPDTPTQSDGEDRDEEHVAPLASATEDLGSDLESSAVQDVAEDLKAVRETNQSEDGDGEDESTSISDPSEEQMMETAKATKGKQEVVAAKPQRRASTPPPPSLPVKLLTRLGSLDGELTMTMKRPQTCSLSRVSDCLLLQVLLQYQ</sequence>
<protein>
    <recommendedName>
        <fullName evidence="4">Phosphatase and actin regulator 3</fullName>
    </recommendedName>
</protein>
<evidence type="ECO:0000313" key="3">
    <source>
        <dbReference type="Proteomes" id="UP001482620"/>
    </source>
</evidence>
<feature type="compositionally biased region" description="Acidic residues" evidence="1">
    <location>
        <begin position="138"/>
        <end position="159"/>
    </location>
</feature>
<feature type="compositionally biased region" description="Basic and acidic residues" evidence="1">
    <location>
        <begin position="46"/>
        <end position="74"/>
    </location>
</feature>
<dbReference type="Proteomes" id="UP001482620">
    <property type="component" value="Unassembled WGS sequence"/>
</dbReference>
<feature type="region of interest" description="Disordered" evidence="1">
    <location>
        <begin position="1"/>
        <end position="193"/>
    </location>
</feature>
<dbReference type="PANTHER" id="PTHR12751:SF7">
    <property type="entry name" value="PHOSPHATASE AND ACTIN REGULATOR 3"/>
    <property type="match status" value="1"/>
</dbReference>
<evidence type="ECO:0000313" key="2">
    <source>
        <dbReference type="EMBL" id="MEQ2229856.1"/>
    </source>
</evidence>
<gene>
    <name evidence="2" type="ORF">ILYODFUR_023209</name>
</gene>